<dbReference type="InterPro" id="IPR015797">
    <property type="entry name" value="NUDIX_hydrolase-like_dom_sf"/>
</dbReference>
<dbReference type="CDD" id="cd02883">
    <property type="entry name" value="NUDIX_Hydrolase"/>
    <property type="match status" value="1"/>
</dbReference>
<evidence type="ECO:0000259" key="1">
    <source>
        <dbReference type="PROSITE" id="PS51462"/>
    </source>
</evidence>
<evidence type="ECO:0000313" key="3">
    <source>
        <dbReference type="Proteomes" id="UP000033866"/>
    </source>
</evidence>
<accession>A0A0G0BKI5</accession>
<dbReference type="EMBL" id="LBPV01000053">
    <property type="protein sequence ID" value="KKP64116.1"/>
    <property type="molecule type" value="Genomic_DNA"/>
</dbReference>
<reference evidence="2 3" key="1">
    <citation type="journal article" date="2015" name="Nature">
        <title>rRNA introns, odd ribosomes, and small enigmatic genomes across a large radiation of phyla.</title>
        <authorList>
            <person name="Brown C.T."/>
            <person name="Hug L.A."/>
            <person name="Thomas B.C."/>
            <person name="Sharon I."/>
            <person name="Castelle C.J."/>
            <person name="Singh A."/>
            <person name="Wilkins M.J."/>
            <person name="Williams K.H."/>
            <person name="Banfield J.F."/>
        </authorList>
    </citation>
    <scope>NUCLEOTIDE SEQUENCE [LARGE SCALE GENOMIC DNA]</scope>
</reference>
<organism evidence="2 3">
    <name type="scientific">candidate division WS6 bacterium GW2011_GWE1_34_7</name>
    <dbReference type="NCBI Taxonomy" id="1619093"/>
    <lineage>
        <taxon>Bacteria</taxon>
        <taxon>Candidatus Dojkabacteria</taxon>
    </lineage>
</organism>
<evidence type="ECO:0000313" key="2">
    <source>
        <dbReference type="EMBL" id="KKP64116.1"/>
    </source>
</evidence>
<sequence>MEVLNGKEAILCNGVLSLSNSFFEIDGFSLKAYHELESFFEEPEPYLELDLTSAAVIAFIGESNNILLIETTDDSGGRRIELPAGKVNDEDVSIYDTARREFAEETGLNANGIDLKPLITRHQKDMEGGLQFLTDISPRLFRELNKTKVDELGRIFYKAPDGTDRGRTISLIVEPLEVFANQNKSLLRYTRHEWAVDNYVIATLLLKGMERAGRINNLQEKEILKGVLIEKNEWAINKVIQSMLLEIKGSL</sequence>
<dbReference type="Pfam" id="PF00293">
    <property type="entry name" value="NUDIX"/>
    <property type="match status" value="1"/>
</dbReference>
<dbReference type="Gene3D" id="3.90.79.10">
    <property type="entry name" value="Nucleoside Triphosphate Pyrophosphohydrolase"/>
    <property type="match status" value="1"/>
</dbReference>
<comment type="caution">
    <text evidence="2">The sequence shown here is derived from an EMBL/GenBank/DDBJ whole genome shotgun (WGS) entry which is preliminary data.</text>
</comment>
<dbReference type="InterPro" id="IPR000086">
    <property type="entry name" value="NUDIX_hydrolase_dom"/>
</dbReference>
<dbReference type="AlphaFoldDB" id="A0A0G0BKI5"/>
<name>A0A0G0BKI5_9BACT</name>
<dbReference type="PROSITE" id="PS51462">
    <property type="entry name" value="NUDIX"/>
    <property type="match status" value="1"/>
</dbReference>
<proteinExistence type="predicted"/>
<dbReference type="SUPFAM" id="SSF55811">
    <property type="entry name" value="Nudix"/>
    <property type="match status" value="1"/>
</dbReference>
<protein>
    <recommendedName>
        <fullName evidence="1">Nudix hydrolase domain-containing protein</fullName>
    </recommendedName>
</protein>
<dbReference type="Proteomes" id="UP000033866">
    <property type="component" value="Unassembled WGS sequence"/>
</dbReference>
<feature type="domain" description="Nudix hydrolase" evidence="1">
    <location>
        <begin position="50"/>
        <end position="173"/>
    </location>
</feature>
<gene>
    <name evidence="2" type="ORF">UR61_C0053G0003</name>
</gene>